<dbReference type="GO" id="GO:0000785">
    <property type="term" value="C:chromatin"/>
    <property type="evidence" value="ECO:0007669"/>
    <property type="project" value="TreeGrafter"/>
</dbReference>
<dbReference type="GO" id="GO:0000978">
    <property type="term" value="F:RNA polymerase II cis-regulatory region sequence-specific DNA binding"/>
    <property type="evidence" value="ECO:0007669"/>
    <property type="project" value="TreeGrafter"/>
</dbReference>
<dbReference type="Pfam" id="PF07686">
    <property type="entry name" value="V-set"/>
    <property type="match status" value="1"/>
</dbReference>
<evidence type="ECO:0000256" key="1">
    <source>
        <dbReference type="ARBA" id="ARBA00003767"/>
    </source>
</evidence>
<dbReference type="GO" id="GO:0008270">
    <property type="term" value="F:zinc ion binding"/>
    <property type="evidence" value="ECO:0007669"/>
    <property type="project" value="UniProtKB-KW"/>
</dbReference>
<dbReference type="PROSITE" id="PS50157">
    <property type="entry name" value="ZINC_FINGER_C2H2_2"/>
    <property type="match status" value="8"/>
</dbReference>
<gene>
    <name evidence="16" type="ORF">JOQ06_014704</name>
</gene>
<evidence type="ECO:0000256" key="11">
    <source>
        <dbReference type="ARBA" id="ARBA00023242"/>
    </source>
</evidence>
<keyword evidence="13" id="KW-0472">Membrane</keyword>
<evidence type="ECO:0000256" key="8">
    <source>
        <dbReference type="ARBA" id="ARBA00023015"/>
    </source>
</evidence>
<protein>
    <submittedName>
        <fullName evidence="16">Uncharacterized protein</fullName>
    </submittedName>
</protein>
<dbReference type="InterPro" id="IPR007110">
    <property type="entry name" value="Ig-like_dom"/>
</dbReference>
<evidence type="ECO:0000256" key="9">
    <source>
        <dbReference type="ARBA" id="ARBA00023125"/>
    </source>
</evidence>
<dbReference type="AlphaFoldDB" id="A0AAD6ALN3"/>
<keyword evidence="13" id="KW-1133">Transmembrane helix</keyword>
<keyword evidence="11" id="KW-0539">Nucleus</keyword>
<organism evidence="16 17">
    <name type="scientific">Pogonophryne albipinna</name>
    <dbReference type="NCBI Taxonomy" id="1090488"/>
    <lineage>
        <taxon>Eukaryota</taxon>
        <taxon>Metazoa</taxon>
        <taxon>Chordata</taxon>
        <taxon>Craniata</taxon>
        <taxon>Vertebrata</taxon>
        <taxon>Euteleostomi</taxon>
        <taxon>Actinopterygii</taxon>
        <taxon>Neopterygii</taxon>
        <taxon>Teleostei</taxon>
        <taxon>Neoteleostei</taxon>
        <taxon>Acanthomorphata</taxon>
        <taxon>Eupercaria</taxon>
        <taxon>Perciformes</taxon>
        <taxon>Notothenioidei</taxon>
        <taxon>Pogonophryne</taxon>
    </lineage>
</organism>
<keyword evidence="17" id="KW-1185">Reference proteome</keyword>
<dbReference type="SUPFAM" id="SSF57667">
    <property type="entry name" value="beta-beta-alpha zinc fingers"/>
    <property type="match status" value="5"/>
</dbReference>
<feature type="domain" description="C2H2-type" evidence="14">
    <location>
        <begin position="237"/>
        <end position="264"/>
    </location>
</feature>
<dbReference type="InterPro" id="IPR013783">
    <property type="entry name" value="Ig-like_fold"/>
</dbReference>
<keyword evidence="7" id="KW-0862">Zinc</keyword>
<dbReference type="Gene3D" id="2.60.40.10">
    <property type="entry name" value="Immunoglobulins"/>
    <property type="match status" value="1"/>
</dbReference>
<keyword evidence="5" id="KW-0677">Repeat</keyword>
<dbReference type="PROSITE" id="PS50835">
    <property type="entry name" value="IG_LIKE"/>
    <property type="match status" value="1"/>
</dbReference>
<evidence type="ECO:0000256" key="2">
    <source>
        <dbReference type="ARBA" id="ARBA00004123"/>
    </source>
</evidence>
<name>A0AAD6ALN3_9TELE</name>
<accession>A0AAD6ALN3</accession>
<evidence type="ECO:0000256" key="12">
    <source>
        <dbReference type="PROSITE-ProRule" id="PRU00042"/>
    </source>
</evidence>
<dbReference type="FunFam" id="3.30.160.60:FF:001134">
    <property type="entry name" value="Zinc finger protein 70"/>
    <property type="match status" value="1"/>
</dbReference>
<feature type="domain" description="C2H2-type" evidence="14">
    <location>
        <begin position="349"/>
        <end position="376"/>
    </location>
</feature>
<dbReference type="FunFam" id="3.30.160.60:FF:000097">
    <property type="entry name" value="Zinc finger protein"/>
    <property type="match status" value="1"/>
</dbReference>
<dbReference type="FunFam" id="3.30.160.60:FF:000557">
    <property type="entry name" value="zinc finger and SCAN domain-containing protein 29"/>
    <property type="match status" value="2"/>
</dbReference>
<keyword evidence="8" id="KW-0805">Transcription regulation</keyword>
<reference evidence="16" key="1">
    <citation type="submission" date="2022-11" db="EMBL/GenBank/DDBJ databases">
        <title>Chromosome-level genome of Pogonophryne albipinna.</title>
        <authorList>
            <person name="Jo E."/>
        </authorList>
    </citation>
    <scope>NUCLEOTIDE SEQUENCE</scope>
    <source>
        <strain evidence="16">SGF0006</strain>
        <tissue evidence="16">Muscle</tissue>
    </source>
</reference>
<dbReference type="InterPro" id="IPR036236">
    <property type="entry name" value="Znf_C2H2_sf"/>
</dbReference>
<dbReference type="GO" id="GO:0031519">
    <property type="term" value="C:PcG protein complex"/>
    <property type="evidence" value="ECO:0007669"/>
    <property type="project" value="TreeGrafter"/>
</dbReference>
<dbReference type="Pfam" id="PF00096">
    <property type="entry name" value="zf-C2H2"/>
    <property type="match status" value="8"/>
</dbReference>
<keyword evidence="9" id="KW-0238">DNA-binding</keyword>
<dbReference type="FunFam" id="3.30.160.60:FF:000416">
    <property type="entry name" value="zinc finger protein 879 isoform X1"/>
    <property type="match status" value="1"/>
</dbReference>
<dbReference type="PANTHER" id="PTHR14003:SF23">
    <property type="entry name" value="ZINC FINGER PROTEIN 143"/>
    <property type="match status" value="1"/>
</dbReference>
<feature type="domain" description="C2H2-type" evidence="14">
    <location>
        <begin position="293"/>
        <end position="320"/>
    </location>
</feature>
<evidence type="ECO:0000313" key="17">
    <source>
        <dbReference type="Proteomes" id="UP001219934"/>
    </source>
</evidence>
<dbReference type="PROSITE" id="PS00028">
    <property type="entry name" value="ZINC_FINGER_C2H2_1"/>
    <property type="match status" value="8"/>
</dbReference>
<dbReference type="GO" id="GO:0000981">
    <property type="term" value="F:DNA-binding transcription factor activity, RNA polymerase II-specific"/>
    <property type="evidence" value="ECO:0007669"/>
    <property type="project" value="TreeGrafter"/>
</dbReference>
<evidence type="ECO:0000256" key="13">
    <source>
        <dbReference type="SAM" id="Phobius"/>
    </source>
</evidence>
<dbReference type="FunFam" id="3.30.160.60:FF:000688">
    <property type="entry name" value="zinc finger protein 197 isoform X1"/>
    <property type="match status" value="1"/>
</dbReference>
<evidence type="ECO:0000313" key="16">
    <source>
        <dbReference type="EMBL" id="KAJ4926962.1"/>
    </source>
</evidence>
<dbReference type="SUPFAM" id="SSF48726">
    <property type="entry name" value="Immunoglobulin"/>
    <property type="match status" value="1"/>
</dbReference>
<feature type="domain" description="Ig-like" evidence="15">
    <location>
        <begin position="1"/>
        <end position="92"/>
    </location>
</feature>
<feature type="domain" description="C2H2-type" evidence="14">
    <location>
        <begin position="405"/>
        <end position="432"/>
    </location>
</feature>
<evidence type="ECO:0000256" key="5">
    <source>
        <dbReference type="ARBA" id="ARBA00022737"/>
    </source>
</evidence>
<proteinExistence type="inferred from homology"/>
<evidence type="ECO:0000256" key="10">
    <source>
        <dbReference type="ARBA" id="ARBA00023163"/>
    </source>
</evidence>
<dbReference type="Gene3D" id="3.30.160.60">
    <property type="entry name" value="Classic Zinc Finger"/>
    <property type="match status" value="8"/>
</dbReference>
<evidence type="ECO:0000256" key="6">
    <source>
        <dbReference type="ARBA" id="ARBA00022771"/>
    </source>
</evidence>
<dbReference type="InterPro" id="IPR013087">
    <property type="entry name" value="Znf_C2H2_type"/>
</dbReference>
<feature type="domain" description="C2H2-type" evidence="14">
    <location>
        <begin position="377"/>
        <end position="404"/>
    </location>
</feature>
<evidence type="ECO:0000256" key="3">
    <source>
        <dbReference type="ARBA" id="ARBA00006991"/>
    </source>
</evidence>
<dbReference type="SMART" id="SM00355">
    <property type="entry name" value="ZnF_C2H2"/>
    <property type="match status" value="8"/>
</dbReference>
<dbReference type="FunFam" id="3.30.160.60:FF:000446">
    <property type="entry name" value="Zinc finger protein"/>
    <property type="match status" value="1"/>
</dbReference>
<evidence type="ECO:0000259" key="15">
    <source>
        <dbReference type="PROSITE" id="PS50835"/>
    </source>
</evidence>
<feature type="domain" description="C2H2-type" evidence="14">
    <location>
        <begin position="265"/>
        <end position="292"/>
    </location>
</feature>
<comment type="similarity">
    <text evidence="3">Belongs to the krueppel C2H2-type zinc-finger protein family.</text>
</comment>
<evidence type="ECO:0000259" key="14">
    <source>
        <dbReference type="PROSITE" id="PS50157"/>
    </source>
</evidence>
<keyword evidence="4" id="KW-0479">Metal-binding</keyword>
<dbReference type="EMBL" id="JAPTMU010000019">
    <property type="protein sequence ID" value="KAJ4926962.1"/>
    <property type="molecule type" value="Genomic_DNA"/>
</dbReference>
<dbReference type="GO" id="GO:0005667">
    <property type="term" value="C:transcription regulator complex"/>
    <property type="evidence" value="ECO:0007669"/>
    <property type="project" value="TreeGrafter"/>
</dbReference>
<comment type="function">
    <text evidence="1">May be involved in transcriptional regulation.</text>
</comment>
<dbReference type="InterPro" id="IPR036179">
    <property type="entry name" value="Ig-like_dom_sf"/>
</dbReference>
<keyword evidence="13" id="KW-0812">Transmembrane</keyword>
<feature type="transmembrane region" description="Helical" evidence="13">
    <location>
        <begin position="176"/>
        <end position="200"/>
    </location>
</feature>
<dbReference type="PANTHER" id="PTHR14003">
    <property type="entry name" value="TRANSCRIPTIONAL REPRESSOR PROTEIN YY"/>
    <property type="match status" value="1"/>
</dbReference>
<dbReference type="Proteomes" id="UP001219934">
    <property type="component" value="Unassembled WGS sequence"/>
</dbReference>
<dbReference type="FunFam" id="3.30.160.60:FF:000770">
    <property type="entry name" value="zinc finger protein 16"/>
    <property type="match status" value="1"/>
</dbReference>
<sequence>MVVPEGGDALFPVSIDENAERLLFDWRKVGPGGETLQEIFLYDAGLHYNNGQQGQSQQFKGRVSHFPAELKHGNSAIVIRNAKLSDSGIYTCYFPPLQPTQKFYFELYVAATPKPRVMILTATADWALLQCEVPGASLNTKAEWQSGDGNRLKAEEERIYVHVCEKESENCYSTGAMVIVGITSFVLAAVILAAALSLLVRGKCIKINKEGTERVKEGAEVPILQRKPRTSEGPRSHSCQHCDKSFATSGYLLIHQRVHSGEKPYSCDQCGKAFKQKCHLNRHNISHTGEKPHICGQCGKAFSLADDLRAHYGIHTGEKPYSCDQCGAAFAKKSHLKTHNYIHTGEKPFSCDQCEKSFTTSSDLKKHRRIHSGEKPHSCNQCGKAFPRICALNRHQRTHTGEKPYWCDLCGKTFARAYILQVHRRLHTGEKPYWCEQCEKTFITSGALSAHQRIHTEPI</sequence>
<feature type="domain" description="C2H2-type" evidence="14">
    <location>
        <begin position="321"/>
        <end position="348"/>
    </location>
</feature>
<feature type="domain" description="C2H2-type" evidence="14">
    <location>
        <begin position="433"/>
        <end position="459"/>
    </location>
</feature>
<comment type="caution">
    <text evidence="16">The sequence shown here is derived from an EMBL/GenBank/DDBJ whole genome shotgun (WGS) entry which is preliminary data.</text>
</comment>
<dbReference type="InterPro" id="IPR013106">
    <property type="entry name" value="Ig_V-set"/>
</dbReference>
<evidence type="ECO:0000256" key="7">
    <source>
        <dbReference type="ARBA" id="ARBA00022833"/>
    </source>
</evidence>
<keyword evidence="6 12" id="KW-0863">Zinc-finger</keyword>
<comment type="subcellular location">
    <subcellularLocation>
        <location evidence="2">Nucleus</location>
    </subcellularLocation>
</comment>
<evidence type="ECO:0000256" key="4">
    <source>
        <dbReference type="ARBA" id="ARBA00022723"/>
    </source>
</evidence>
<keyword evidence="10" id="KW-0804">Transcription</keyword>